<gene>
    <name evidence="1" type="ORF">EBV32_03165</name>
</gene>
<organism evidence="1 2">
    <name type="scientific">Candidatus Fonsibacter lacus</name>
    <dbReference type="NCBI Taxonomy" id="2576439"/>
    <lineage>
        <taxon>Bacteria</taxon>
        <taxon>Pseudomonadati</taxon>
        <taxon>Pseudomonadota</taxon>
        <taxon>Alphaproteobacteria</taxon>
        <taxon>Candidatus Pelagibacterales</taxon>
        <taxon>Candidatus Pelagibacterales incertae sedis</taxon>
        <taxon>Candidatus Fonsibacter</taxon>
    </lineage>
</organism>
<comment type="caution">
    <text evidence="1">The sequence shown here is derived from an EMBL/GenBank/DDBJ whole genome shotgun (WGS) entry which is preliminary data.</text>
</comment>
<sequence>MFFEKHVFCCINKRPDSNPKGCCSLKESEKLQTELKIKIKDLKLNKRIRINKSGCLDRCDLGPVMVIYPEGVWYSFKNSKDIDEILNSHLLNNKVVERLKI</sequence>
<evidence type="ECO:0000313" key="2">
    <source>
        <dbReference type="Proteomes" id="UP000713222"/>
    </source>
</evidence>
<protein>
    <submittedName>
        <fullName evidence="1">(2Fe-2S) ferredoxin domain-containing protein</fullName>
    </submittedName>
</protein>
<dbReference type="EMBL" id="RGET01000044">
    <property type="protein sequence ID" value="NBN88073.1"/>
    <property type="molecule type" value="Genomic_DNA"/>
</dbReference>
<dbReference type="Gene3D" id="3.40.30.10">
    <property type="entry name" value="Glutaredoxin"/>
    <property type="match status" value="1"/>
</dbReference>
<dbReference type="AlphaFoldDB" id="A0A964UYF7"/>
<dbReference type="CDD" id="cd02980">
    <property type="entry name" value="TRX_Fd_family"/>
    <property type="match status" value="1"/>
</dbReference>
<dbReference type="InterPro" id="IPR036249">
    <property type="entry name" value="Thioredoxin-like_sf"/>
</dbReference>
<dbReference type="SUPFAM" id="SSF52833">
    <property type="entry name" value="Thioredoxin-like"/>
    <property type="match status" value="1"/>
</dbReference>
<name>A0A964UYF7_9PROT</name>
<accession>A0A964UYF7</accession>
<proteinExistence type="predicted"/>
<dbReference type="Proteomes" id="UP000713222">
    <property type="component" value="Unassembled WGS sequence"/>
</dbReference>
<evidence type="ECO:0000313" key="1">
    <source>
        <dbReference type="EMBL" id="NBN88073.1"/>
    </source>
</evidence>
<reference evidence="1" key="1">
    <citation type="submission" date="2018-10" db="EMBL/GenBank/DDBJ databases">
        <title>Iterative Subtractive Binning of Freshwater Chronoseries Metagenomes Recovers Nearly Complete Genomes from over Four Hundred Novel Species.</title>
        <authorList>
            <person name="Rodriguez-R L.M."/>
            <person name="Tsementzi D."/>
            <person name="Luo C."/>
            <person name="Konstantinidis K.T."/>
        </authorList>
    </citation>
    <scope>NUCLEOTIDE SEQUENCE</scope>
    <source>
        <strain evidence="1">WB7_6_001</strain>
    </source>
</reference>